<evidence type="ECO:0000313" key="4">
    <source>
        <dbReference type="Proteomes" id="UP000611554"/>
    </source>
</evidence>
<evidence type="ECO:0000259" key="2">
    <source>
        <dbReference type="Pfam" id="PF13411"/>
    </source>
</evidence>
<keyword evidence="4" id="KW-1185">Reference proteome</keyword>
<dbReference type="Gene3D" id="1.10.1660.10">
    <property type="match status" value="1"/>
</dbReference>
<feature type="region of interest" description="Disordered" evidence="1">
    <location>
        <begin position="108"/>
        <end position="148"/>
    </location>
</feature>
<dbReference type="CDD" id="cd00592">
    <property type="entry name" value="HTH_MerR-like"/>
    <property type="match status" value="1"/>
</dbReference>
<dbReference type="Proteomes" id="UP000611554">
    <property type="component" value="Unassembled WGS sequence"/>
</dbReference>
<evidence type="ECO:0000313" key="3">
    <source>
        <dbReference type="EMBL" id="GGQ11208.1"/>
    </source>
</evidence>
<feature type="compositionally biased region" description="Basic and acidic residues" evidence="1">
    <location>
        <begin position="108"/>
        <end position="122"/>
    </location>
</feature>
<dbReference type="EMBL" id="BMQJ01000012">
    <property type="protein sequence ID" value="GGQ11208.1"/>
    <property type="molecule type" value="Genomic_DNA"/>
</dbReference>
<protein>
    <recommendedName>
        <fullName evidence="2">HTH merR-type domain-containing protein</fullName>
    </recommendedName>
</protein>
<proteinExistence type="predicted"/>
<comment type="caution">
    <text evidence="3">The sequence shown here is derived from an EMBL/GenBank/DDBJ whole genome shotgun (WGS) entry which is preliminary data.</text>
</comment>
<dbReference type="InterPro" id="IPR000551">
    <property type="entry name" value="MerR-type_HTH_dom"/>
</dbReference>
<feature type="domain" description="HTH merR-type" evidence="2">
    <location>
        <begin position="161"/>
        <end position="215"/>
    </location>
</feature>
<organism evidence="3 4">
    <name type="scientific">Streptosporangium pseudovulgare</name>
    <dbReference type="NCBI Taxonomy" id="35765"/>
    <lineage>
        <taxon>Bacteria</taxon>
        <taxon>Bacillati</taxon>
        <taxon>Actinomycetota</taxon>
        <taxon>Actinomycetes</taxon>
        <taxon>Streptosporangiales</taxon>
        <taxon>Streptosporangiaceae</taxon>
        <taxon>Streptosporangium</taxon>
    </lineage>
</organism>
<sequence length="252" mass="28559">MTGGVWCSGTSRRARRASPSSRHVGRRVCRDRRQGSVREYAKLAAMFPPEDDPLWSVEKIAGYLDVDNDWVLGFARDHGLDLFDIGGSNLRACRSDVLRFALRNSRAHLDQPDSQGQDRETDNGSEGPVAAQPPPQKEPAKPLEGWRPIPSEHGREFDLFPIGALAAALDRRPDTIRHWERQGWLPPAHRSTSYDERGTRRHYTRSQILAIHRIAQEEGVLKPHARPGWVRSTRFVERVRAAFEEPPPESNP</sequence>
<evidence type="ECO:0000256" key="1">
    <source>
        <dbReference type="SAM" id="MobiDB-lite"/>
    </source>
</evidence>
<gene>
    <name evidence="3" type="ORF">GCM10010140_46700</name>
</gene>
<name>A0ABQ2R318_9ACTN</name>
<reference evidence="4" key="1">
    <citation type="journal article" date="2019" name="Int. J. Syst. Evol. Microbiol.">
        <title>The Global Catalogue of Microorganisms (GCM) 10K type strain sequencing project: providing services to taxonomists for standard genome sequencing and annotation.</title>
        <authorList>
            <consortium name="The Broad Institute Genomics Platform"/>
            <consortium name="The Broad Institute Genome Sequencing Center for Infectious Disease"/>
            <person name="Wu L."/>
            <person name="Ma J."/>
        </authorList>
    </citation>
    <scope>NUCLEOTIDE SEQUENCE [LARGE SCALE GENOMIC DNA]</scope>
    <source>
        <strain evidence="4">JCM 3115</strain>
    </source>
</reference>
<dbReference type="SUPFAM" id="SSF46955">
    <property type="entry name" value="Putative DNA-binding domain"/>
    <property type="match status" value="1"/>
</dbReference>
<feature type="region of interest" description="Disordered" evidence="1">
    <location>
        <begin position="1"/>
        <end position="29"/>
    </location>
</feature>
<dbReference type="Pfam" id="PF13411">
    <property type="entry name" value="MerR_1"/>
    <property type="match status" value="1"/>
</dbReference>
<accession>A0ABQ2R318</accession>
<dbReference type="InterPro" id="IPR009061">
    <property type="entry name" value="DNA-bd_dom_put_sf"/>
</dbReference>